<comment type="similarity">
    <text evidence="2">Belongs to the binding-protein-dependent transport system permease family. HisMQ subfamily.</text>
</comment>
<dbReference type="InterPro" id="IPR035906">
    <property type="entry name" value="MetI-like_sf"/>
</dbReference>
<evidence type="ECO:0000256" key="5">
    <source>
        <dbReference type="ARBA" id="ARBA00022692"/>
    </source>
</evidence>
<evidence type="ECO:0000256" key="2">
    <source>
        <dbReference type="ARBA" id="ARBA00010072"/>
    </source>
</evidence>
<sequence length="388" mass="42749">MADNTNTSLQFVRRELVAAQKPPSQEIGLLAWARKNLFGSIFDSVLTILALLTLLWILPGLIDWLFIDAIWRGTDRTFCATVAQGGIQPDGWSGACWAFVADKFQLYMFGSYPVDERWRPMLVFVIFAATLAPLLMPRVPYKVPNAIAALVVMPVISFFLLHGGVFGLSVVETSLWGGLLVTLIISYVGIVVSLPVGILLALGRRSEMGIIRMLCVAFIELIRGVPLITVLFLASFMLPLFLPPGTSIDKFLRAVIGVSMFASAYMAEVIRGGLQAIPKGQFEGADSLGLSYWQKMGLIVMPQAIKLVIPGIVNTFIGMFKDTSLVSIISMYDLLGIVRSSFADANWVSAVTPLTGLIFAGFVFWLFCFSMSRYSNFIERHLDTGHKR</sequence>
<keyword evidence="4" id="KW-1003">Cell membrane</keyword>
<evidence type="ECO:0000256" key="7">
    <source>
        <dbReference type="ARBA" id="ARBA00023136"/>
    </source>
</evidence>
<feature type="transmembrane region" description="Helical" evidence="8">
    <location>
        <begin position="304"/>
        <end position="330"/>
    </location>
</feature>
<dbReference type="NCBIfam" id="TIGR01726">
    <property type="entry name" value="HEQRo_perm_3TM"/>
    <property type="match status" value="1"/>
</dbReference>
<evidence type="ECO:0000256" key="8">
    <source>
        <dbReference type="RuleBase" id="RU363032"/>
    </source>
</evidence>
<evidence type="ECO:0000256" key="6">
    <source>
        <dbReference type="ARBA" id="ARBA00022989"/>
    </source>
</evidence>
<dbReference type="PANTHER" id="PTHR30614">
    <property type="entry name" value="MEMBRANE COMPONENT OF AMINO ACID ABC TRANSPORTER"/>
    <property type="match status" value="1"/>
</dbReference>
<dbReference type="PANTHER" id="PTHR30614:SF41">
    <property type="entry name" value="INNER MEMBRANE AMINO-ACID ABC TRANSPORTER PERMEASE PROTEIN YHDY"/>
    <property type="match status" value="1"/>
</dbReference>
<evidence type="ECO:0000256" key="4">
    <source>
        <dbReference type="ARBA" id="ARBA00022475"/>
    </source>
</evidence>
<dbReference type="GO" id="GO:0006865">
    <property type="term" value="P:amino acid transport"/>
    <property type="evidence" value="ECO:0007669"/>
    <property type="project" value="TreeGrafter"/>
</dbReference>
<dbReference type="PROSITE" id="PS50928">
    <property type="entry name" value="ABC_TM1"/>
    <property type="match status" value="1"/>
</dbReference>
<evidence type="ECO:0000313" key="11">
    <source>
        <dbReference type="Proteomes" id="UP000528286"/>
    </source>
</evidence>
<feature type="transmembrane region" description="Helical" evidence="8">
    <location>
        <begin position="118"/>
        <end position="135"/>
    </location>
</feature>
<dbReference type="Gene3D" id="1.10.3720.10">
    <property type="entry name" value="MetI-like"/>
    <property type="match status" value="1"/>
</dbReference>
<name>A0A7W6J522_9HYPH</name>
<dbReference type="InterPro" id="IPR043429">
    <property type="entry name" value="ArtM/GltK/GlnP/TcyL/YhdX-like"/>
</dbReference>
<keyword evidence="7 8" id="KW-0472">Membrane</keyword>
<keyword evidence="6 8" id="KW-1133">Transmembrane helix</keyword>
<protein>
    <submittedName>
        <fullName evidence="10">General L-amino acid transport system permease protein</fullName>
    </submittedName>
</protein>
<proteinExistence type="inferred from homology"/>
<dbReference type="GO" id="GO:0022857">
    <property type="term" value="F:transmembrane transporter activity"/>
    <property type="evidence" value="ECO:0007669"/>
    <property type="project" value="InterPro"/>
</dbReference>
<dbReference type="InterPro" id="IPR010065">
    <property type="entry name" value="AA_ABC_transptr_permease_3TM"/>
</dbReference>
<dbReference type="EMBL" id="JACIEZ010000003">
    <property type="protein sequence ID" value="MBB4064946.1"/>
    <property type="molecule type" value="Genomic_DNA"/>
</dbReference>
<feature type="transmembrane region" description="Helical" evidence="8">
    <location>
        <begin position="350"/>
        <end position="371"/>
    </location>
</feature>
<evidence type="ECO:0000259" key="9">
    <source>
        <dbReference type="PROSITE" id="PS50928"/>
    </source>
</evidence>
<dbReference type="RefSeq" id="WP_183366235.1">
    <property type="nucleotide sequence ID" value="NZ_JACIEZ010000003.1"/>
</dbReference>
<dbReference type="CDD" id="cd06261">
    <property type="entry name" value="TM_PBP2"/>
    <property type="match status" value="1"/>
</dbReference>
<accession>A0A7W6J522</accession>
<reference evidence="10 11" key="1">
    <citation type="submission" date="2020-08" db="EMBL/GenBank/DDBJ databases">
        <title>Genomic Encyclopedia of Type Strains, Phase IV (KMG-IV): sequencing the most valuable type-strain genomes for metagenomic binning, comparative biology and taxonomic classification.</title>
        <authorList>
            <person name="Goeker M."/>
        </authorList>
    </citation>
    <scope>NUCLEOTIDE SEQUENCE [LARGE SCALE GENOMIC DNA]</scope>
    <source>
        <strain evidence="10 11">DSM 29853</strain>
    </source>
</reference>
<keyword evidence="3 8" id="KW-0813">Transport</keyword>
<evidence type="ECO:0000256" key="3">
    <source>
        <dbReference type="ARBA" id="ARBA00022448"/>
    </source>
</evidence>
<evidence type="ECO:0000256" key="1">
    <source>
        <dbReference type="ARBA" id="ARBA00004429"/>
    </source>
</evidence>
<comment type="caution">
    <text evidence="10">The sequence shown here is derived from an EMBL/GenBank/DDBJ whole genome shotgun (WGS) entry which is preliminary data.</text>
</comment>
<organism evidence="10 11">
    <name type="scientific">Gellertiella hungarica</name>
    <dbReference type="NCBI Taxonomy" id="1572859"/>
    <lineage>
        <taxon>Bacteria</taxon>
        <taxon>Pseudomonadati</taxon>
        <taxon>Pseudomonadota</taxon>
        <taxon>Alphaproteobacteria</taxon>
        <taxon>Hyphomicrobiales</taxon>
        <taxon>Rhizobiaceae</taxon>
        <taxon>Gellertiella</taxon>
    </lineage>
</organism>
<comment type="subcellular location">
    <subcellularLocation>
        <location evidence="1">Cell inner membrane</location>
        <topology evidence="1">Multi-pass membrane protein</topology>
    </subcellularLocation>
    <subcellularLocation>
        <location evidence="8">Cell membrane</location>
        <topology evidence="8">Multi-pass membrane protein</topology>
    </subcellularLocation>
</comment>
<gene>
    <name evidence="10" type="ORF">GGR23_002133</name>
</gene>
<feature type="transmembrane region" description="Helical" evidence="8">
    <location>
        <begin position="37"/>
        <end position="58"/>
    </location>
</feature>
<dbReference type="Pfam" id="PF00528">
    <property type="entry name" value="BPD_transp_1"/>
    <property type="match status" value="1"/>
</dbReference>
<evidence type="ECO:0000313" key="10">
    <source>
        <dbReference type="EMBL" id="MBB4064946.1"/>
    </source>
</evidence>
<feature type="transmembrane region" description="Helical" evidence="8">
    <location>
        <begin position="147"/>
        <end position="169"/>
    </location>
</feature>
<feature type="domain" description="ABC transmembrane type-1" evidence="9">
    <location>
        <begin position="179"/>
        <end position="367"/>
    </location>
</feature>
<feature type="transmembrane region" description="Helical" evidence="8">
    <location>
        <begin position="175"/>
        <end position="202"/>
    </location>
</feature>
<keyword evidence="5 8" id="KW-0812">Transmembrane</keyword>
<dbReference type="AlphaFoldDB" id="A0A7W6J522"/>
<dbReference type="SUPFAM" id="SSF161098">
    <property type="entry name" value="MetI-like"/>
    <property type="match status" value="1"/>
</dbReference>
<dbReference type="InterPro" id="IPR000515">
    <property type="entry name" value="MetI-like"/>
</dbReference>
<keyword evidence="11" id="KW-1185">Reference proteome</keyword>
<dbReference type="GO" id="GO:0043190">
    <property type="term" value="C:ATP-binding cassette (ABC) transporter complex"/>
    <property type="evidence" value="ECO:0007669"/>
    <property type="project" value="InterPro"/>
</dbReference>
<dbReference type="Proteomes" id="UP000528286">
    <property type="component" value="Unassembled WGS sequence"/>
</dbReference>
<feature type="transmembrane region" description="Helical" evidence="8">
    <location>
        <begin position="214"/>
        <end position="239"/>
    </location>
</feature>